<dbReference type="Gene3D" id="3.20.20.70">
    <property type="entry name" value="Aldolase class I"/>
    <property type="match status" value="1"/>
</dbReference>
<dbReference type="NCBIfam" id="TIGR03586">
    <property type="entry name" value="PseI"/>
    <property type="match status" value="1"/>
</dbReference>
<dbReference type="EMBL" id="FNIN01000002">
    <property type="protein sequence ID" value="SDN44457.1"/>
    <property type="molecule type" value="Genomic_DNA"/>
</dbReference>
<keyword evidence="3" id="KW-1185">Reference proteome</keyword>
<dbReference type="Gene3D" id="3.90.1210.10">
    <property type="entry name" value="Antifreeze-like/N-acetylneuraminic acid synthase C-terminal domain"/>
    <property type="match status" value="1"/>
</dbReference>
<evidence type="ECO:0000259" key="1">
    <source>
        <dbReference type="PROSITE" id="PS50844"/>
    </source>
</evidence>
<dbReference type="InterPro" id="IPR006190">
    <property type="entry name" value="SAF_AFP_Neu5Ac"/>
</dbReference>
<organism evidence="2 3">
    <name type="scientific">Desulfonauticus submarinus</name>
    <dbReference type="NCBI Taxonomy" id="206665"/>
    <lineage>
        <taxon>Bacteria</taxon>
        <taxon>Pseudomonadati</taxon>
        <taxon>Thermodesulfobacteriota</taxon>
        <taxon>Desulfovibrionia</taxon>
        <taxon>Desulfovibrionales</taxon>
        <taxon>Desulfonauticaceae</taxon>
        <taxon>Desulfonauticus</taxon>
    </lineage>
</organism>
<dbReference type="GO" id="GO:0047444">
    <property type="term" value="F:N-acylneuraminate-9-phosphate synthase activity"/>
    <property type="evidence" value="ECO:0007669"/>
    <property type="project" value="TreeGrafter"/>
</dbReference>
<evidence type="ECO:0000313" key="2">
    <source>
        <dbReference type="EMBL" id="SDN44457.1"/>
    </source>
</evidence>
<dbReference type="InterPro" id="IPR051690">
    <property type="entry name" value="PseI-like"/>
</dbReference>
<dbReference type="InterPro" id="IPR013785">
    <property type="entry name" value="Aldolase_TIM"/>
</dbReference>
<gene>
    <name evidence="2" type="ORF">SAMN04488516_102156</name>
</gene>
<dbReference type="InterPro" id="IPR013974">
    <property type="entry name" value="SAF"/>
</dbReference>
<name>A0A1H0BFL2_9BACT</name>
<dbReference type="InterPro" id="IPR036732">
    <property type="entry name" value="AFP_Neu5c_C_sf"/>
</dbReference>
<dbReference type="InterPro" id="IPR057736">
    <property type="entry name" value="SAF_PseI/NeuA/NeuB"/>
</dbReference>
<dbReference type="Proteomes" id="UP000199602">
    <property type="component" value="Unassembled WGS sequence"/>
</dbReference>
<evidence type="ECO:0000313" key="3">
    <source>
        <dbReference type="Proteomes" id="UP000199602"/>
    </source>
</evidence>
<dbReference type="SUPFAM" id="SSF51269">
    <property type="entry name" value="AFP III-like domain"/>
    <property type="match status" value="1"/>
</dbReference>
<proteinExistence type="predicted"/>
<dbReference type="SUPFAM" id="SSF51569">
    <property type="entry name" value="Aldolase"/>
    <property type="match status" value="1"/>
</dbReference>
<accession>A0A1H0BFL2</accession>
<dbReference type="PROSITE" id="PS50844">
    <property type="entry name" value="AFP_LIKE"/>
    <property type="match status" value="1"/>
</dbReference>
<dbReference type="CDD" id="cd11615">
    <property type="entry name" value="SAF_NeuB_like"/>
    <property type="match status" value="1"/>
</dbReference>
<dbReference type="STRING" id="206665.SAMN04488516_102156"/>
<dbReference type="PANTHER" id="PTHR42966">
    <property type="entry name" value="N-ACETYLNEURAMINATE SYNTHASE"/>
    <property type="match status" value="1"/>
</dbReference>
<dbReference type="InterPro" id="IPR013132">
    <property type="entry name" value="PseI/NeuA/B-like_N"/>
</dbReference>
<dbReference type="AlphaFoldDB" id="A0A1H0BFL2"/>
<dbReference type="Pfam" id="PF03102">
    <property type="entry name" value="NeuB"/>
    <property type="match status" value="1"/>
</dbReference>
<protein>
    <submittedName>
        <fullName evidence="2">Pseudaminic acid synthase</fullName>
    </submittedName>
</protein>
<dbReference type="Pfam" id="PF08666">
    <property type="entry name" value="SAF"/>
    <property type="match status" value="1"/>
</dbReference>
<dbReference type="GO" id="GO:0016051">
    <property type="term" value="P:carbohydrate biosynthetic process"/>
    <property type="evidence" value="ECO:0007669"/>
    <property type="project" value="InterPro"/>
</dbReference>
<feature type="domain" description="AFP-like" evidence="1">
    <location>
        <begin position="288"/>
        <end position="344"/>
    </location>
</feature>
<reference evidence="2 3" key="1">
    <citation type="submission" date="2016-10" db="EMBL/GenBank/DDBJ databases">
        <authorList>
            <person name="de Groot N.N."/>
        </authorList>
    </citation>
    <scope>NUCLEOTIDE SEQUENCE [LARGE SCALE GENOMIC DNA]</scope>
    <source>
        <strain evidence="2 3">DSM 15269</strain>
    </source>
</reference>
<dbReference type="InterPro" id="IPR020030">
    <property type="entry name" value="Pseudaminic_synth_PseI"/>
</dbReference>
<dbReference type="PANTHER" id="PTHR42966:SF2">
    <property type="entry name" value="PSEUDAMINIC ACID SYNTHASE"/>
    <property type="match status" value="1"/>
</dbReference>
<dbReference type="RefSeq" id="WP_234970939.1">
    <property type="nucleotide sequence ID" value="NZ_FNIN01000002.1"/>
</dbReference>
<sequence>MITNTIVNTFSSVFIIAELSANHNQDFDIAVQTIKAAKEAGADAIKLQTYTPDIMTINCDNEYFRIKDTIWQGKTLYQLYEEAYTPWEWHSSLKKIAEDLGLIFFSTPFDPSAVDFLEDLGVPLYKVASFEIVDIPLLRKIAKTGKPVIMSTGMATLAEIDEAVRTLRNDGAGEIALLKCTSAYPAPYEEMNLRTIPHLAETFNLPVGVSDHSLGIAVPVASVALGAKIVEKHFILSRDIPSPDASFSLEPDEFKTMVESVRAVEKALGSVSYELTDKQKESRVFRRSLFVVKDMKAGEEFTEEKVKSIRPGYGLHTRYISHILGKKAKVDIKKGTPLNWSLIL</sequence>
<dbReference type="SMART" id="SM00858">
    <property type="entry name" value="SAF"/>
    <property type="match status" value="1"/>
</dbReference>